<proteinExistence type="predicted"/>
<dbReference type="Pfam" id="PF12937">
    <property type="entry name" value="F-box-like"/>
    <property type="match status" value="1"/>
</dbReference>
<gene>
    <name evidence="2" type="ORF">GGU10DRAFT_151040</name>
</gene>
<dbReference type="InterPro" id="IPR036047">
    <property type="entry name" value="F-box-like_dom_sf"/>
</dbReference>
<dbReference type="SUPFAM" id="SSF81383">
    <property type="entry name" value="F-box domain"/>
    <property type="match status" value="1"/>
</dbReference>
<dbReference type="Proteomes" id="UP001163798">
    <property type="component" value="Unassembled WGS sequence"/>
</dbReference>
<keyword evidence="3" id="KW-1185">Reference proteome</keyword>
<reference evidence="2" key="1">
    <citation type="submission" date="2022-08" db="EMBL/GenBank/DDBJ databases">
        <authorList>
            <consortium name="DOE Joint Genome Institute"/>
            <person name="Min B."/>
            <person name="Riley R."/>
            <person name="Sierra-Patev S."/>
            <person name="Naranjo-Ortiz M."/>
            <person name="Looney B."/>
            <person name="Konkel Z."/>
            <person name="Slot J.C."/>
            <person name="Sakamoto Y."/>
            <person name="Steenwyk J.L."/>
            <person name="Rokas A."/>
            <person name="Carro J."/>
            <person name="Camarero S."/>
            <person name="Ferreira P."/>
            <person name="Molpeceres G."/>
            <person name="Ruiz-Duenas F.J."/>
            <person name="Serrano A."/>
            <person name="Henrissat B."/>
            <person name="Drula E."/>
            <person name="Hughes K.W."/>
            <person name="Mata J.L."/>
            <person name="Ishikawa N.K."/>
            <person name="Vargas-Isla R."/>
            <person name="Ushijima S."/>
            <person name="Smith C.A."/>
            <person name="Ahrendt S."/>
            <person name="Andreopoulos W."/>
            <person name="He G."/>
            <person name="Labutti K."/>
            <person name="Lipzen A."/>
            <person name="Ng V."/>
            <person name="Sandor L."/>
            <person name="Barry K."/>
            <person name="Martinez A.T."/>
            <person name="Xiao Y."/>
            <person name="Gibbons J.G."/>
            <person name="Terashima K."/>
            <person name="Hibbett D.S."/>
            <person name="Grigoriev I.V."/>
        </authorList>
    </citation>
    <scope>NUCLEOTIDE SEQUENCE</scope>
    <source>
        <strain evidence="2">TFB10291</strain>
    </source>
</reference>
<comment type="caution">
    <text evidence="2">The sequence shown here is derived from an EMBL/GenBank/DDBJ whole genome shotgun (WGS) entry which is preliminary data.</text>
</comment>
<feature type="domain" description="F-box" evidence="1">
    <location>
        <begin position="51"/>
        <end position="97"/>
    </location>
</feature>
<evidence type="ECO:0000313" key="2">
    <source>
        <dbReference type="EMBL" id="KAJ3787238.1"/>
    </source>
</evidence>
<dbReference type="Gene3D" id="1.20.1280.50">
    <property type="match status" value="1"/>
</dbReference>
<name>A0AA38L058_9AGAR</name>
<dbReference type="EMBL" id="MU793296">
    <property type="protein sequence ID" value="KAJ3787238.1"/>
    <property type="molecule type" value="Genomic_DNA"/>
</dbReference>
<protein>
    <recommendedName>
        <fullName evidence="1">F-box domain-containing protein</fullName>
    </recommendedName>
</protein>
<accession>A0AA38L058</accession>
<evidence type="ECO:0000313" key="3">
    <source>
        <dbReference type="Proteomes" id="UP001163798"/>
    </source>
</evidence>
<dbReference type="PROSITE" id="PS50181">
    <property type="entry name" value="FBOX"/>
    <property type="match status" value="1"/>
</dbReference>
<organism evidence="2 3">
    <name type="scientific">Lentinula aff. detonsa</name>
    <dbReference type="NCBI Taxonomy" id="2804958"/>
    <lineage>
        <taxon>Eukaryota</taxon>
        <taxon>Fungi</taxon>
        <taxon>Dikarya</taxon>
        <taxon>Basidiomycota</taxon>
        <taxon>Agaricomycotina</taxon>
        <taxon>Agaricomycetes</taxon>
        <taxon>Agaricomycetidae</taxon>
        <taxon>Agaricales</taxon>
        <taxon>Marasmiineae</taxon>
        <taxon>Omphalotaceae</taxon>
        <taxon>Lentinula</taxon>
    </lineage>
</organism>
<dbReference type="AlphaFoldDB" id="A0AA38L058"/>
<sequence length="554" mass="61620">MITFLSFQPLMGSGSGIETGSPRTLEGDISLNSSNNESTRKLFISTSVPAIQMILPLPEDIFLTIFQYLGLEEVLSMRTVCKSFKGMTHLRGLWISILRKEVWARNIPTPRIDLDRLSATQIEKLVANALCLHRNWTSEYPRAVRRRHVMVATPGARITSLHFITLDGCSCLLSFSLTSRVEPRMMTVECWDLNSLRCKARRTMQWFGGYAVNSDPESTGVIAIKTPFVEVLAFDPSASSPESAFIPLITLNTAAKNILSLTGNTLIFRTMNNELKILDIVRPLYELKLEDRQPLLPPNQPDSFEAVVHNDYAIILRPKTLALYDLNAFRRGSHPPLVSLSPVQVHEFQWRIDSCVMQRQISPSAPHSSNEFKPCSVNILIRYSSLFPWPVNLLHHFILHPNHLYNSSTSGGRSSTATGFALTSNNLPYNFPPVLSRTIVSPVRLFAITDMALGSYGTAVWLDSHTDYHAEVGQRLAGLMLGFSKDKAETGGDNASAVEQSSTRASMVFGAHETDDWNRVAIDEGGGRTAVGSITGEIIIDDYIDRCIIHSQLV</sequence>
<dbReference type="SMART" id="SM00256">
    <property type="entry name" value="FBOX"/>
    <property type="match status" value="1"/>
</dbReference>
<evidence type="ECO:0000259" key="1">
    <source>
        <dbReference type="PROSITE" id="PS50181"/>
    </source>
</evidence>
<dbReference type="InterPro" id="IPR001810">
    <property type="entry name" value="F-box_dom"/>
</dbReference>